<keyword evidence="3" id="KW-0808">Transferase</keyword>
<feature type="binding site" evidence="10">
    <location>
        <position position="204"/>
    </location>
    <ligand>
        <name>substrate</name>
    </ligand>
</feature>
<dbReference type="Proteomes" id="UP001174909">
    <property type="component" value="Unassembled WGS sequence"/>
</dbReference>
<evidence type="ECO:0000256" key="9">
    <source>
        <dbReference type="PIRSR" id="PIRSR000705-1"/>
    </source>
</evidence>
<feature type="binding site" evidence="10">
    <location>
        <position position="142"/>
    </location>
    <ligand>
        <name>substrate</name>
    </ligand>
</feature>
<dbReference type="Gene3D" id="3.40.50.300">
    <property type="entry name" value="P-loop containing nucleotide triphosphate hydrolases"/>
    <property type="match status" value="1"/>
</dbReference>
<dbReference type="Pfam" id="PF01712">
    <property type="entry name" value="dNK"/>
    <property type="match status" value="1"/>
</dbReference>
<evidence type="ECO:0000256" key="3">
    <source>
        <dbReference type="ARBA" id="ARBA00022679"/>
    </source>
</evidence>
<dbReference type="CDD" id="cd01673">
    <property type="entry name" value="dNK"/>
    <property type="match status" value="1"/>
</dbReference>
<reference evidence="13" key="1">
    <citation type="submission" date="2023-03" db="EMBL/GenBank/DDBJ databases">
        <authorList>
            <person name="Steffen K."/>
            <person name="Cardenas P."/>
        </authorList>
    </citation>
    <scope>NUCLEOTIDE SEQUENCE</scope>
</reference>
<evidence type="ECO:0000256" key="8">
    <source>
        <dbReference type="ARBA" id="ARBA00047656"/>
    </source>
</evidence>
<dbReference type="InterPro" id="IPR002624">
    <property type="entry name" value="DCK/DGK"/>
</dbReference>
<evidence type="ECO:0000256" key="10">
    <source>
        <dbReference type="PIRSR" id="PIRSR000705-2"/>
    </source>
</evidence>
<feature type="active site" description="Proton acceptor" evidence="9">
    <location>
        <position position="136"/>
    </location>
</feature>
<dbReference type="InterPro" id="IPR027417">
    <property type="entry name" value="P-loop_NTPase"/>
</dbReference>
<accession>A0AA35W5R2</accession>
<evidence type="ECO:0000256" key="6">
    <source>
        <dbReference type="ARBA" id="ARBA00022840"/>
    </source>
</evidence>
<evidence type="ECO:0000256" key="7">
    <source>
        <dbReference type="ARBA" id="ARBA00039043"/>
    </source>
</evidence>
<comment type="similarity">
    <text evidence="1">Belongs to the DCK/DGK family.</text>
</comment>
<dbReference type="EC" id="2.7.1.113" evidence="7"/>
<evidence type="ECO:0000313" key="13">
    <source>
        <dbReference type="EMBL" id="CAI8008349.1"/>
    </source>
</evidence>
<keyword evidence="4 11" id="KW-0547">Nucleotide-binding</keyword>
<feature type="binding site" evidence="11">
    <location>
        <begin position="195"/>
        <end position="199"/>
    </location>
    <ligand>
        <name>ATP</name>
        <dbReference type="ChEBI" id="CHEBI:30616"/>
    </ligand>
</feature>
<feature type="binding site" evidence="10">
    <location>
        <position position="65"/>
    </location>
    <ligand>
        <name>substrate</name>
    </ligand>
</feature>
<dbReference type="GO" id="GO:0005739">
    <property type="term" value="C:mitochondrion"/>
    <property type="evidence" value="ECO:0007669"/>
    <property type="project" value="TreeGrafter"/>
</dbReference>
<dbReference type="PIRSF" id="PIRSF000705">
    <property type="entry name" value="DNK"/>
    <property type="match status" value="1"/>
</dbReference>
<name>A0AA35W5R2_GEOBA</name>
<evidence type="ECO:0000256" key="5">
    <source>
        <dbReference type="ARBA" id="ARBA00022777"/>
    </source>
</evidence>
<dbReference type="PANTHER" id="PTHR10513">
    <property type="entry name" value="DEOXYNUCLEOSIDE KINASE"/>
    <property type="match status" value="1"/>
</dbReference>
<dbReference type="GO" id="GO:0004138">
    <property type="term" value="F:deoxyguanosine kinase activity"/>
    <property type="evidence" value="ECO:0007669"/>
    <property type="project" value="UniProtKB-EC"/>
</dbReference>
<dbReference type="FunFam" id="3.40.50.300:FF:000461">
    <property type="entry name" value="Deoxycytidine kinase"/>
    <property type="match status" value="1"/>
</dbReference>
<feature type="binding site" evidence="10">
    <location>
        <position position="95"/>
    </location>
    <ligand>
        <name>substrate</name>
    </ligand>
</feature>
<evidence type="ECO:0000256" key="11">
    <source>
        <dbReference type="PIRSR" id="PIRSR000705-3"/>
    </source>
</evidence>
<comment type="caution">
    <text evidence="13">The sequence shown here is derived from an EMBL/GenBank/DDBJ whole genome shotgun (WGS) entry which is preliminary data.</text>
</comment>
<comment type="subunit">
    <text evidence="2">Homodimer.</text>
</comment>
<dbReference type="PANTHER" id="PTHR10513:SF35">
    <property type="entry name" value="DEOXYADENOSINE KINASE"/>
    <property type="match status" value="1"/>
</dbReference>
<feature type="binding site" evidence="10">
    <location>
        <position position="106"/>
    </location>
    <ligand>
        <name>substrate</name>
    </ligand>
</feature>
<dbReference type="AlphaFoldDB" id="A0AA35W5R2"/>
<dbReference type="EMBL" id="CASHTH010000838">
    <property type="protein sequence ID" value="CAI8008349.1"/>
    <property type="molecule type" value="Genomic_DNA"/>
</dbReference>
<evidence type="ECO:0000256" key="4">
    <source>
        <dbReference type="ARBA" id="ARBA00022741"/>
    </source>
</evidence>
<feature type="domain" description="Deoxynucleoside kinase" evidence="12">
    <location>
        <begin position="36"/>
        <end position="267"/>
    </location>
</feature>
<sequence length="274" mass="31310">MAKRCAAGEGELQGNEEMISPAKKLCTSAVSGLRRIAVEGNIAAGKSTFLRLLKESSPAYHVISEPITKWQNVDSPGDSVTASQQCGGNLLDMFYREPKRWAYTFQTYACLSRLKAQLRQLPQEVASQPNSTIFFERSVHSDKLVFAENCHDSGLLSDVEWNIYCDWHSFLLESLPLHFDAFIYLKTTPQTTWERMQKRGRPEEQDVALDYLKSLHEKHEKWLLDSENKMNVPDGSRPPVLVLECDSEFEEDKQRLQEHLDRVAEFISSLSPRL</sequence>
<dbReference type="InterPro" id="IPR031314">
    <property type="entry name" value="DNK_dom"/>
</dbReference>
<proteinExistence type="inferred from homology"/>
<feature type="binding site" evidence="10">
    <location>
        <position position="137"/>
    </location>
    <ligand>
        <name>substrate</name>
    </ligand>
</feature>
<evidence type="ECO:0000256" key="1">
    <source>
        <dbReference type="ARBA" id="ARBA00007420"/>
    </source>
</evidence>
<evidence type="ECO:0000256" key="2">
    <source>
        <dbReference type="ARBA" id="ARBA00011738"/>
    </source>
</evidence>
<gene>
    <name evidence="13" type="ORF">GBAR_LOCUS5729</name>
</gene>
<keyword evidence="5 13" id="KW-0418">Kinase</keyword>
<dbReference type="GO" id="GO:0005524">
    <property type="term" value="F:ATP binding"/>
    <property type="evidence" value="ECO:0007669"/>
    <property type="project" value="UniProtKB-KW"/>
</dbReference>
<feature type="binding site" evidence="11">
    <location>
        <begin position="40"/>
        <end position="48"/>
    </location>
    <ligand>
        <name>ATP</name>
        <dbReference type="ChEBI" id="CHEBI:30616"/>
    </ligand>
</feature>
<dbReference type="SUPFAM" id="SSF52540">
    <property type="entry name" value="P-loop containing nucleoside triphosphate hydrolases"/>
    <property type="match status" value="1"/>
</dbReference>
<protein>
    <recommendedName>
        <fullName evidence="7">deoxyguanosine kinase</fullName>
        <ecNumber evidence="7">2.7.1.113</ecNumber>
    </recommendedName>
</protein>
<organism evidence="13 14">
    <name type="scientific">Geodia barretti</name>
    <name type="common">Barrett's horny sponge</name>
    <dbReference type="NCBI Taxonomy" id="519541"/>
    <lineage>
        <taxon>Eukaryota</taxon>
        <taxon>Metazoa</taxon>
        <taxon>Porifera</taxon>
        <taxon>Demospongiae</taxon>
        <taxon>Heteroscleromorpha</taxon>
        <taxon>Tetractinellida</taxon>
        <taxon>Astrophorina</taxon>
        <taxon>Geodiidae</taxon>
        <taxon>Geodia</taxon>
    </lineage>
</organism>
<evidence type="ECO:0000313" key="14">
    <source>
        <dbReference type="Proteomes" id="UP001174909"/>
    </source>
</evidence>
<keyword evidence="6 11" id="KW-0067">ATP-binding</keyword>
<dbReference type="InterPro" id="IPR050566">
    <property type="entry name" value="Deoxyribonucleoside_kinase"/>
</dbReference>
<comment type="catalytic activity">
    <reaction evidence="8">
        <text>2'-deoxyguanosine + ATP = dGMP + ADP + H(+)</text>
        <dbReference type="Rhea" id="RHEA:19201"/>
        <dbReference type="ChEBI" id="CHEBI:15378"/>
        <dbReference type="ChEBI" id="CHEBI:17172"/>
        <dbReference type="ChEBI" id="CHEBI:30616"/>
        <dbReference type="ChEBI" id="CHEBI:57673"/>
        <dbReference type="ChEBI" id="CHEBI:456216"/>
        <dbReference type="EC" id="2.7.1.113"/>
    </reaction>
</comment>
<keyword evidence="14" id="KW-1185">Reference proteome</keyword>
<evidence type="ECO:0000259" key="12">
    <source>
        <dbReference type="Pfam" id="PF01712"/>
    </source>
</evidence>